<evidence type="ECO:0000313" key="3">
    <source>
        <dbReference type="Proteomes" id="UP001590951"/>
    </source>
</evidence>
<accession>A0ABR4B7N1</accession>
<evidence type="ECO:0000256" key="1">
    <source>
        <dbReference type="SAM" id="MobiDB-lite"/>
    </source>
</evidence>
<name>A0ABR4B7N1_9LECA</name>
<dbReference type="EMBL" id="JBHFEH010000019">
    <property type="protein sequence ID" value="KAL2053770.1"/>
    <property type="molecule type" value="Genomic_DNA"/>
</dbReference>
<feature type="region of interest" description="Disordered" evidence="1">
    <location>
        <begin position="89"/>
        <end position="109"/>
    </location>
</feature>
<keyword evidence="3" id="KW-1185">Reference proteome</keyword>
<sequence length="123" mass="13425">MSKATKSRRFNGPSASSNAPTNQPTALPSACPPPPTRATNPAAIFQPPTSHLDLNNDDIYPMYYHRHPSAAKIPAFAAGIPSERLYQPQSLQTQRPHTPRCPQCSSTPSIPTHDQIQIAWWAG</sequence>
<organism evidence="2 3">
    <name type="scientific">Lepraria finkii</name>
    <dbReference type="NCBI Taxonomy" id="1340010"/>
    <lineage>
        <taxon>Eukaryota</taxon>
        <taxon>Fungi</taxon>
        <taxon>Dikarya</taxon>
        <taxon>Ascomycota</taxon>
        <taxon>Pezizomycotina</taxon>
        <taxon>Lecanoromycetes</taxon>
        <taxon>OSLEUM clade</taxon>
        <taxon>Lecanoromycetidae</taxon>
        <taxon>Lecanorales</taxon>
        <taxon>Lecanorineae</taxon>
        <taxon>Stereocaulaceae</taxon>
        <taxon>Lepraria</taxon>
    </lineage>
</organism>
<evidence type="ECO:0000313" key="2">
    <source>
        <dbReference type="EMBL" id="KAL2053770.1"/>
    </source>
</evidence>
<comment type="caution">
    <text evidence="2">The sequence shown here is derived from an EMBL/GenBank/DDBJ whole genome shotgun (WGS) entry which is preliminary data.</text>
</comment>
<reference evidence="2 3" key="1">
    <citation type="submission" date="2024-09" db="EMBL/GenBank/DDBJ databases">
        <title>Rethinking Asexuality: The Enigmatic Case of Functional Sexual Genes in Lepraria (Stereocaulaceae).</title>
        <authorList>
            <person name="Doellman M."/>
            <person name="Sun Y."/>
            <person name="Barcenas-Pena A."/>
            <person name="Lumbsch H.T."/>
            <person name="Grewe F."/>
        </authorList>
    </citation>
    <scope>NUCLEOTIDE SEQUENCE [LARGE SCALE GENOMIC DNA]</scope>
    <source>
        <strain evidence="2 3">Grewe 0041</strain>
    </source>
</reference>
<feature type="compositionally biased region" description="Polar residues" evidence="1">
    <location>
        <begin position="13"/>
        <end position="23"/>
    </location>
</feature>
<gene>
    <name evidence="2" type="ORF">ABVK25_006075</name>
</gene>
<dbReference type="Proteomes" id="UP001590951">
    <property type="component" value="Unassembled WGS sequence"/>
</dbReference>
<protein>
    <submittedName>
        <fullName evidence="2">Uncharacterized protein</fullName>
    </submittedName>
</protein>
<feature type="region of interest" description="Disordered" evidence="1">
    <location>
        <begin position="1"/>
        <end position="50"/>
    </location>
</feature>
<proteinExistence type="predicted"/>